<reference evidence="13 14" key="1">
    <citation type="submission" date="2013-10" db="EMBL/GenBank/DDBJ databases">
        <authorList>
            <consortium name="International Citrus Genome Consortium"/>
            <person name="Jenkins J."/>
            <person name="Schmutz J."/>
            <person name="Prochnik S."/>
            <person name="Rokhsar D."/>
            <person name="Gmitter F."/>
            <person name="Ollitrault P."/>
            <person name="Machado M."/>
            <person name="Talon M."/>
            <person name="Wincker P."/>
            <person name="Jaillon O."/>
            <person name="Morgante M."/>
        </authorList>
    </citation>
    <scope>NUCLEOTIDE SEQUENCE</scope>
    <source>
        <strain evidence="14">cv. Clemenules</strain>
    </source>
</reference>
<dbReference type="FunFam" id="3.80.10.10:FF:000041">
    <property type="entry name" value="LRR receptor-like serine/threonine-protein kinase ERECTA"/>
    <property type="match status" value="1"/>
</dbReference>
<dbReference type="GO" id="GO:0005886">
    <property type="term" value="C:plasma membrane"/>
    <property type="evidence" value="ECO:0007669"/>
    <property type="project" value="UniProtKB-SubCell"/>
</dbReference>
<dbReference type="InterPro" id="IPR032675">
    <property type="entry name" value="LRR_dom_sf"/>
</dbReference>
<gene>
    <name evidence="13" type="ORF">CICLE_v10026921mg</name>
</gene>
<evidence type="ECO:0000256" key="9">
    <source>
        <dbReference type="ARBA" id="ARBA00023136"/>
    </source>
</evidence>
<keyword evidence="8" id="KW-1133">Transmembrane helix</keyword>
<evidence type="ECO:0000313" key="14">
    <source>
        <dbReference type="Proteomes" id="UP000030687"/>
    </source>
</evidence>
<organism evidence="13 14">
    <name type="scientific">Citrus clementina</name>
    <name type="common">Clementine</name>
    <name type="synonym">Citrus deliciosa x Citrus sinensis</name>
    <dbReference type="NCBI Taxonomy" id="85681"/>
    <lineage>
        <taxon>Eukaryota</taxon>
        <taxon>Viridiplantae</taxon>
        <taxon>Streptophyta</taxon>
        <taxon>Embryophyta</taxon>
        <taxon>Tracheophyta</taxon>
        <taxon>Spermatophyta</taxon>
        <taxon>Magnoliopsida</taxon>
        <taxon>eudicotyledons</taxon>
        <taxon>Gunneridae</taxon>
        <taxon>Pentapetalae</taxon>
        <taxon>rosids</taxon>
        <taxon>malvids</taxon>
        <taxon>Sapindales</taxon>
        <taxon>Rutaceae</taxon>
        <taxon>Aurantioideae</taxon>
        <taxon>Citrus</taxon>
    </lineage>
</organism>
<sequence length="650" mass="71797">NLTELRELYIDNVDFSGLRTKWCETLSFLPNLQVLDLSRSLLSGPINHHLANLRSLSVIRLRDNHAVSCQVPEFVANLLNLTTLDLSQCDLHGKIPKKVLQGSLPHFPKNSSLRNLNLKNTSFSGTLPDSIGNLENLASVDVSSCNFTRLIPTSMANLTQLFHLDFSSNHFSGRIPTLRLYMSRNLNYLNLSSNDLTGGISSIFFEFRNLETLDLSSNKFSRLRLALSKPRVIPNLTNLDLSNNQIFGERACKNLTLFLESDCLTCTPTNILCETAFFSAANNSLTGIIPESVCKANYFQVLDLSNNDMSGTIPTCLITNSSRTLNVLNLARNHLNGTLSDTVPGNCGLQILDINGNQLEGMFPKSLVNCNMLQVFNIGNNQISDKFPCWLKNASGLQVLVLRSNKFSGNISCPRNNVSWTQLQIVDLASNNFSGRLSQKWLLTLEDMMDAKPESGFELKHLRYATGSSRFYEVTLSLTIKGLEIMLQKIPNIFTSIDLSSNNFEEQIPEEMGRFVSLYALNLSHNALTGSIPSSFGNLKHIESLDLSTNNLSGKISAQLASLNFLSVLNLSYNNLVGKIPTSTQLQSFSPTSYEVNKGLYGPPLTNESQARPPELQPSPPPASSDEIDWFFIAMSIGFAVGFGAVISPL</sequence>
<dbReference type="InParanoid" id="V4UMZ6"/>
<keyword evidence="3" id="KW-1003">Cell membrane</keyword>
<dbReference type="Gene3D" id="3.80.10.10">
    <property type="entry name" value="Ribonuclease Inhibitor"/>
    <property type="match status" value="3"/>
</dbReference>
<evidence type="ECO:0000256" key="3">
    <source>
        <dbReference type="ARBA" id="ARBA00022475"/>
    </source>
</evidence>
<dbReference type="FunFam" id="3.80.10.10:FF:000213">
    <property type="entry name" value="Tyrosine-sulfated glycopeptide receptor 1"/>
    <property type="match status" value="1"/>
</dbReference>
<dbReference type="PRINTS" id="PR00019">
    <property type="entry name" value="LEURICHRPT"/>
</dbReference>
<keyword evidence="5" id="KW-0812">Transmembrane</keyword>
<evidence type="ECO:0000256" key="7">
    <source>
        <dbReference type="ARBA" id="ARBA00022737"/>
    </source>
</evidence>
<dbReference type="PANTHER" id="PTHR48065">
    <property type="entry name" value="OS10G0469600 PROTEIN"/>
    <property type="match status" value="1"/>
</dbReference>
<feature type="region of interest" description="Disordered" evidence="12">
    <location>
        <begin position="600"/>
        <end position="622"/>
    </location>
</feature>
<evidence type="ECO:0000256" key="1">
    <source>
        <dbReference type="ARBA" id="ARBA00004251"/>
    </source>
</evidence>
<evidence type="ECO:0000256" key="12">
    <source>
        <dbReference type="SAM" id="MobiDB-lite"/>
    </source>
</evidence>
<dbReference type="KEGG" id="cic:CICLE_v10026921mg"/>
<evidence type="ECO:0000256" key="11">
    <source>
        <dbReference type="ARBA" id="ARBA00023180"/>
    </source>
</evidence>
<comment type="similarity">
    <text evidence="2">Belongs to the RLP family.</text>
</comment>
<evidence type="ECO:0000256" key="2">
    <source>
        <dbReference type="ARBA" id="ARBA00009592"/>
    </source>
</evidence>
<dbReference type="AlphaFoldDB" id="V4UMZ6"/>
<evidence type="ECO:0000313" key="13">
    <source>
        <dbReference type="EMBL" id="ESR40794.1"/>
    </source>
</evidence>
<protein>
    <recommendedName>
        <fullName evidence="15">Leucine-rich repeat-containing N-terminal plant-type domain-containing protein</fullName>
    </recommendedName>
</protein>
<keyword evidence="10" id="KW-0675">Receptor</keyword>
<name>V4UMZ6_CITCL</name>
<dbReference type="Proteomes" id="UP000030687">
    <property type="component" value="Unassembled WGS sequence"/>
</dbReference>
<keyword evidence="11" id="KW-0325">Glycoprotein</keyword>
<dbReference type="Pfam" id="PF00560">
    <property type="entry name" value="LRR_1"/>
    <property type="match status" value="7"/>
</dbReference>
<evidence type="ECO:0000256" key="6">
    <source>
        <dbReference type="ARBA" id="ARBA00022729"/>
    </source>
</evidence>
<dbReference type="EMBL" id="KI536925">
    <property type="protein sequence ID" value="ESR40794.1"/>
    <property type="molecule type" value="Genomic_DNA"/>
</dbReference>
<evidence type="ECO:0000256" key="8">
    <source>
        <dbReference type="ARBA" id="ARBA00022989"/>
    </source>
</evidence>
<evidence type="ECO:0000256" key="10">
    <source>
        <dbReference type="ARBA" id="ARBA00023170"/>
    </source>
</evidence>
<dbReference type="Gramene" id="ESR40794">
    <property type="protein sequence ID" value="ESR40794"/>
    <property type="gene ID" value="CICLE_v10026921mg"/>
</dbReference>
<keyword evidence="7" id="KW-0677">Repeat</keyword>
<keyword evidence="9" id="KW-0472">Membrane</keyword>
<evidence type="ECO:0000256" key="4">
    <source>
        <dbReference type="ARBA" id="ARBA00022614"/>
    </source>
</evidence>
<dbReference type="SMART" id="SM00369">
    <property type="entry name" value="LRR_TYP"/>
    <property type="match status" value="4"/>
</dbReference>
<feature type="non-terminal residue" evidence="13">
    <location>
        <position position="1"/>
    </location>
</feature>
<dbReference type="PANTHER" id="PTHR48065:SF5">
    <property type="entry name" value="RECEPTOR-LIKE PROTEIN CF-9 HOMOLOG"/>
    <property type="match status" value="1"/>
</dbReference>
<keyword evidence="14" id="KW-1185">Reference proteome</keyword>
<dbReference type="SUPFAM" id="SSF52058">
    <property type="entry name" value="L domain-like"/>
    <property type="match status" value="2"/>
</dbReference>
<comment type="subcellular location">
    <subcellularLocation>
        <location evidence="1">Cell membrane</location>
        <topology evidence="1">Single-pass type I membrane protein</topology>
    </subcellularLocation>
</comment>
<dbReference type="OMA" id="RTKWCET"/>
<keyword evidence="4" id="KW-0433">Leucine-rich repeat</keyword>
<dbReference type="eggNOG" id="KOG0619">
    <property type="taxonomic scope" value="Eukaryota"/>
</dbReference>
<evidence type="ECO:0008006" key="15">
    <source>
        <dbReference type="Google" id="ProtNLM"/>
    </source>
</evidence>
<accession>V4UMZ6</accession>
<proteinExistence type="inferred from homology"/>
<dbReference type="Pfam" id="PF13855">
    <property type="entry name" value="LRR_8"/>
    <property type="match status" value="1"/>
</dbReference>
<evidence type="ECO:0000256" key="5">
    <source>
        <dbReference type="ARBA" id="ARBA00022692"/>
    </source>
</evidence>
<keyword evidence="6" id="KW-0732">Signal</keyword>
<dbReference type="InterPro" id="IPR003591">
    <property type="entry name" value="Leu-rich_rpt_typical-subtyp"/>
</dbReference>
<dbReference type="InterPro" id="IPR001611">
    <property type="entry name" value="Leu-rich_rpt"/>
</dbReference>